<evidence type="ECO:0000313" key="2">
    <source>
        <dbReference type="Proteomes" id="UP000320235"/>
    </source>
</evidence>
<dbReference type="EMBL" id="VFPE01000001">
    <property type="protein sequence ID" value="TQM34241.1"/>
    <property type="molecule type" value="Genomic_DNA"/>
</dbReference>
<dbReference type="Proteomes" id="UP000320235">
    <property type="component" value="Unassembled WGS sequence"/>
</dbReference>
<name>A0A543FK73_9MICO</name>
<sequence>MVRAMITSTRHHRTERPSGASVVTAVVEIAGARHEVLPPRQIFAAGLVPQPPRRAEPP</sequence>
<gene>
    <name evidence="1" type="ORF">FB391_0528</name>
</gene>
<comment type="caution">
    <text evidence="1">The sequence shown here is derived from an EMBL/GenBank/DDBJ whole genome shotgun (WGS) entry which is preliminary data.</text>
</comment>
<keyword evidence="2" id="KW-1185">Reference proteome</keyword>
<reference evidence="1 2" key="1">
    <citation type="submission" date="2019-06" db="EMBL/GenBank/DDBJ databases">
        <title>Sequencing the genomes of 1000 actinobacteria strains.</title>
        <authorList>
            <person name="Klenk H.-P."/>
        </authorList>
    </citation>
    <scope>NUCLEOTIDE SEQUENCE [LARGE SCALE GENOMIC DNA]</scope>
    <source>
        <strain evidence="1 2">DSM 105492</strain>
    </source>
</reference>
<dbReference type="AlphaFoldDB" id="A0A543FK73"/>
<accession>A0A543FK73</accession>
<proteinExistence type="predicted"/>
<evidence type="ECO:0000313" key="1">
    <source>
        <dbReference type="EMBL" id="TQM34241.1"/>
    </source>
</evidence>
<protein>
    <submittedName>
        <fullName evidence="1">Uncharacterized protein</fullName>
    </submittedName>
</protein>
<organism evidence="1 2">
    <name type="scientific">Microbacterium kyungheense</name>
    <dbReference type="NCBI Taxonomy" id="1263636"/>
    <lineage>
        <taxon>Bacteria</taxon>
        <taxon>Bacillati</taxon>
        <taxon>Actinomycetota</taxon>
        <taxon>Actinomycetes</taxon>
        <taxon>Micrococcales</taxon>
        <taxon>Microbacteriaceae</taxon>
        <taxon>Microbacterium</taxon>
    </lineage>
</organism>